<sequence length="70" mass="8130">MTDYYPCSTIHSPVWCPRGHKGLRIESDHRTNNKESPPPCVLPLSERMIRNQRCRNLKIPQGILFVIEAE</sequence>
<accession>A0A9D4CL13</accession>
<dbReference type="AlphaFoldDB" id="A0A9D4CL13"/>
<evidence type="ECO:0000313" key="3">
    <source>
        <dbReference type="Proteomes" id="UP000828390"/>
    </source>
</evidence>
<gene>
    <name evidence="1" type="ORF">DPMN_052778</name>
    <name evidence="2" type="ORF">DPMN_052831</name>
</gene>
<dbReference type="EMBL" id="JAIWYP010000012">
    <property type="protein sequence ID" value="KAH3726902.1"/>
    <property type="molecule type" value="Genomic_DNA"/>
</dbReference>
<keyword evidence="3" id="KW-1185">Reference proteome</keyword>
<evidence type="ECO:0000313" key="1">
    <source>
        <dbReference type="EMBL" id="KAH3726902.1"/>
    </source>
</evidence>
<proteinExistence type="predicted"/>
<reference evidence="1" key="1">
    <citation type="journal article" date="2019" name="bioRxiv">
        <title>The Genome of the Zebra Mussel, Dreissena polymorpha: A Resource for Invasive Species Research.</title>
        <authorList>
            <person name="McCartney M.A."/>
            <person name="Auch B."/>
            <person name="Kono T."/>
            <person name="Mallez S."/>
            <person name="Zhang Y."/>
            <person name="Obille A."/>
            <person name="Becker A."/>
            <person name="Abrahante J.E."/>
            <person name="Garbe J."/>
            <person name="Badalamenti J.P."/>
            <person name="Herman A."/>
            <person name="Mangelson H."/>
            <person name="Liachko I."/>
            <person name="Sullivan S."/>
            <person name="Sone E.D."/>
            <person name="Koren S."/>
            <person name="Silverstein K.A.T."/>
            <person name="Beckman K.B."/>
            <person name="Gohl D.M."/>
        </authorList>
    </citation>
    <scope>NUCLEOTIDE SEQUENCE</scope>
    <source>
        <strain evidence="1">Duluth1</strain>
        <tissue evidence="1">Whole animal</tissue>
    </source>
</reference>
<evidence type="ECO:0000313" key="2">
    <source>
        <dbReference type="EMBL" id="KAH3726951.1"/>
    </source>
</evidence>
<dbReference type="Proteomes" id="UP000828390">
    <property type="component" value="Unassembled WGS sequence"/>
</dbReference>
<reference evidence="1" key="2">
    <citation type="submission" date="2020-11" db="EMBL/GenBank/DDBJ databases">
        <authorList>
            <person name="McCartney M.A."/>
            <person name="Auch B."/>
            <person name="Kono T."/>
            <person name="Mallez S."/>
            <person name="Becker A."/>
            <person name="Gohl D.M."/>
            <person name="Silverstein K.A.T."/>
            <person name="Koren S."/>
            <person name="Bechman K.B."/>
            <person name="Herman A."/>
            <person name="Abrahante J.E."/>
            <person name="Garbe J."/>
        </authorList>
    </citation>
    <scope>NUCLEOTIDE SEQUENCE</scope>
    <source>
        <strain evidence="1">Duluth1</strain>
        <tissue evidence="1">Whole animal</tissue>
    </source>
</reference>
<comment type="caution">
    <text evidence="1">The sequence shown here is derived from an EMBL/GenBank/DDBJ whole genome shotgun (WGS) entry which is preliminary data.</text>
</comment>
<organism evidence="1 3">
    <name type="scientific">Dreissena polymorpha</name>
    <name type="common">Zebra mussel</name>
    <name type="synonym">Mytilus polymorpha</name>
    <dbReference type="NCBI Taxonomy" id="45954"/>
    <lineage>
        <taxon>Eukaryota</taxon>
        <taxon>Metazoa</taxon>
        <taxon>Spiralia</taxon>
        <taxon>Lophotrochozoa</taxon>
        <taxon>Mollusca</taxon>
        <taxon>Bivalvia</taxon>
        <taxon>Autobranchia</taxon>
        <taxon>Heteroconchia</taxon>
        <taxon>Euheterodonta</taxon>
        <taxon>Imparidentia</taxon>
        <taxon>Neoheterodontei</taxon>
        <taxon>Myida</taxon>
        <taxon>Dreissenoidea</taxon>
        <taxon>Dreissenidae</taxon>
        <taxon>Dreissena</taxon>
    </lineage>
</organism>
<protein>
    <submittedName>
        <fullName evidence="1">Uncharacterized protein</fullName>
    </submittedName>
</protein>
<dbReference type="EMBL" id="JAIWYP010000012">
    <property type="protein sequence ID" value="KAH3726951.1"/>
    <property type="molecule type" value="Genomic_DNA"/>
</dbReference>
<name>A0A9D4CL13_DREPO</name>